<gene>
    <name evidence="2" type="ORF">SS50377_12375</name>
    <name evidence="3" type="ORF">SS50377_26877</name>
</gene>
<feature type="coiled-coil region" evidence="1">
    <location>
        <begin position="14"/>
        <end position="49"/>
    </location>
</feature>
<reference evidence="2 3" key="1">
    <citation type="journal article" date="2014" name="PLoS Genet.">
        <title>The Genome of Spironucleus salmonicida Highlights a Fish Pathogen Adapted to Fluctuating Environments.</title>
        <authorList>
            <person name="Xu F."/>
            <person name="Jerlstrom-Hultqvist J."/>
            <person name="Einarsson E."/>
            <person name="Astvaldsson A."/>
            <person name="Svard S.G."/>
            <person name="Andersson J.O."/>
        </authorList>
    </citation>
    <scope>NUCLEOTIDE SEQUENCE</scope>
    <source>
        <strain evidence="3">ATCC 50377</strain>
    </source>
</reference>
<dbReference type="Proteomes" id="UP000018208">
    <property type="component" value="Unassembled WGS sequence"/>
</dbReference>
<dbReference type="EMBL" id="AUWU02000007">
    <property type="protein sequence ID" value="KAH0570594.1"/>
    <property type="molecule type" value="Genomic_DNA"/>
</dbReference>
<keyword evidence="4" id="KW-1185">Reference proteome</keyword>
<protein>
    <submittedName>
        <fullName evidence="2">Uncharacterized protein</fullName>
    </submittedName>
</protein>
<name>V6LT04_9EUKA</name>
<evidence type="ECO:0000313" key="4">
    <source>
        <dbReference type="Proteomes" id="UP000018208"/>
    </source>
</evidence>
<reference evidence="3" key="2">
    <citation type="submission" date="2020-12" db="EMBL/GenBank/DDBJ databases">
        <title>New Spironucleus salmonicida genome in near-complete chromosomes.</title>
        <authorList>
            <person name="Xu F."/>
            <person name="Kurt Z."/>
            <person name="Jimenez-Gonzalez A."/>
            <person name="Astvaldsson A."/>
            <person name="Andersson J.O."/>
            <person name="Svard S.G."/>
        </authorList>
    </citation>
    <scope>NUCLEOTIDE SEQUENCE</scope>
    <source>
        <strain evidence="3">ATCC 50377</strain>
    </source>
</reference>
<evidence type="ECO:0000313" key="2">
    <source>
        <dbReference type="EMBL" id="EST47388.1"/>
    </source>
</evidence>
<dbReference type="EMBL" id="KI546040">
    <property type="protein sequence ID" value="EST47388.1"/>
    <property type="molecule type" value="Genomic_DNA"/>
</dbReference>
<proteinExistence type="predicted"/>
<dbReference type="AlphaFoldDB" id="V6LT04"/>
<evidence type="ECO:0000256" key="1">
    <source>
        <dbReference type="SAM" id="Coils"/>
    </source>
</evidence>
<sequence>MPPQTEIKKVNPGIAAMQLKRAEAMAKKKEKKQKQIDHLNKMRVKAAEKRNSRASAKK</sequence>
<keyword evidence="1" id="KW-0175">Coiled coil</keyword>
<accession>V6LT04</accession>
<dbReference type="VEuPathDB" id="GiardiaDB:SS50377_26877"/>
<evidence type="ECO:0000313" key="3">
    <source>
        <dbReference type="EMBL" id="KAH0570594.1"/>
    </source>
</evidence>
<organism evidence="2">
    <name type="scientific">Spironucleus salmonicida</name>
    <dbReference type="NCBI Taxonomy" id="348837"/>
    <lineage>
        <taxon>Eukaryota</taxon>
        <taxon>Metamonada</taxon>
        <taxon>Diplomonadida</taxon>
        <taxon>Hexamitidae</taxon>
        <taxon>Hexamitinae</taxon>
        <taxon>Spironucleus</taxon>
    </lineage>
</organism>